<dbReference type="Proteomes" id="UP001595665">
    <property type="component" value="Unassembled WGS sequence"/>
</dbReference>
<keyword evidence="2" id="KW-0732">Signal</keyword>
<evidence type="ECO:0000313" key="3">
    <source>
        <dbReference type="EMBL" id="MFC3458000.1"/>
    </source>
</evidence>
<evidence type="ECO:0000313" key="4">
    <source>
        <dbReference type="Proteomes" id="UP001595665"/>
    </source>
</evidence>
<accession>A0ABV7PFQ4</accession>
<feature type="region of interest" description="Disordered" evidence="1">
    <location>
        <begin position="52"/>
        <end position="71"/>
    </location>
</feature>
<proteinExistence type="predicted"/>
<feature type="chain" id="PRO_5047224374" evidence="2">
    <location>
        <begin position="18"/>
        <end position="144"/>
    </location>
</feature>
<organism evidence="3 4">
    <name type="scientific">Massilia haematophila</name>
    <dbReference type="NCBI Taxonomy" id="457923"/>
    <lineage>
        <taxon>Bacteria</taxon>
        <taxon>Pseudomonadati</taxon>
        <taxon>Pseudomonadota</taxon>
        <taxon>Betaproteobacteria</taxon>
        <taxon>Burkholderiales</taxon>
        <taxon>Oxalobacteraceae</taxon>
        <taxon>Telluria group</taxon>
        <taxon>Massilia</taxon>
    </lineage>
</organism>
<comment type="caution">
    <text evidence="3">The sequence shown here is derived from an EMBL/GenBank/DDBJ whole genome shotgun (WGS) entry which is preliminary data.</text>
</comment>
<keyword evidence="4" id="KW-1185">Reference proteome</keyword>
<reference evidence="4" key="1">
    <citation type="journal article" date="2019" name="Int. J. Syst. Evol. Microbiol.">
        <title>The Global Catalogue of Microorganisms (GCM) 10K type strain sequencing project: providing services to taxonomists for standard genome sequencing and annotation.</title>
        <authorList>
            <consortium name="The Broad Institute Genomics Platform"/>
            <consortium name="The Broad Institute Genome Sequencing Center for Infectious Disease"/>
            <person name="Wu L."/>
            <person name="Ma J."/>
        </authorList>
    </citation>
    <scope>NUCLEOTIDE SEQUENCE [LARGE SCALE GENOMIC DNA]</scope>
    <source>
        <strain evidence="4">CCM 7480</strain>
    </source>
</reference>
<gene>
    <name evidence="3" type="ORF">ACFOPH_07025</name>
</gene>
<feature type="signal peptide" evidence="2">
    <location>
        <begin position="1"/>
        <end position="17"/>
    </location>
</feature>
<name>A0ABV7PFQ4_9BURK</name>
<evidence type="ECO:0000256" key="1">
    <source>
        <dbReference type="SAM" id="MobiDB-lite"/>
    </source>
</evidence>
<sequence length="144" mass="15361">MKKALYLLLFASAAAAAGDDAVLKCRTLTDGAQRLACYDAMPLGAPAAAASGRSAEQNFGMTQAAREPEPDQIESNIVGDFDGWSANTRITLANGQVWRISDGSEAVLPRLHNPKVRITRGLLGGALYFKVDGQNSTARVRRVQ</sequence>
<evidence type="ECO:0000256" key="2">
    <source>
        <dbReference type="SAM" id="SignalP"/>
    </source>
</evidence>
<dbReference type="EMBL" id="JBHRVV010000001">
    <property type="protein sequence ID" value="MFC3458000.1"/>
    <property type="molecule type" value="Genomic_DNA"/>
</dbReference>
<protein>
    <submittedName>
        <fullName evidence="3">Uncharacterized protein</fullName>
    </submittedName>
</protein>
<dbReference type="RefSeq" id="WP_379734381.1">
    <property type="nucleotide sequence ID" value="NZ_JBHRVV010000001.1"/>
</dbReference>